<gene>
    <name evidence="1" type="ORF">HMPREF0454_00347</name>
</gene>
<evidence type="ECO:0000313" key="1">
    <source>
        <dbReference type="EMBL" id="EHM48034.1"/>
    </source>
</evidence>
<dbReference type="NCBIfam" id="TIGR03853">
    <property type="entry name" value="matur_matur"/>
    <property type="match status" value="1"/>
</dbReference>
<dbReference type="InterPro" id="IPR019620">
    <property type="entry name" value="Metal-bd_prot_put"/>
</dbReference>
<dbReference type="PATRIC" id="fig|1002364.3.peg.315"/>
<dbReference type="Pfam" id="PF10678">
    <property type="entry name" value="DUF2492"/>
    <property type="match status" value="1"/>
</dbReference>
<dbReference type="AlphaFoldDB" id="G9Y1D1"/>
<dbReference type="HOGENOM" id="CLU_172471_0_0_6"/>
<reference evidence="1 2" key="1">
    <citation type="submission" date="2011-08" db="EMBL/GenBank/DDBJ databases">
        <authorList>
            <person name="Weinstock G."/>
            <person name="Sodergren E."/>
            <person name="Clifton S."/>
            <person name="Fulton L."/>
            <person name="Fulton B."/>
            <person name="Courtney L."/>
            <person name="Fronick C."/>
            <person name="Harrison M."/>
            <person name="Strong C."/>
            <person name="Farmer C."/>
            <person name="Delahaunty K."/>
            <person name="Markovic C."/>
            <person name="Hall O."/>
            <person name="Minx P."/>
            <person name="Tomlinson C."/>
            <person name="Mitreva M."/>
            <person name="Hou S."/>
            <person name="Chen J."/>
            <person name="Wollam A."/>
            <person name="Pepin K.H."/>
            <person name="Johnson M."/>
            <person name="Bhonagiri V."/>
            <person name="Zhang X."/>
            <person name="Suruliraj S."/>
            <person name="Warren W."/>
            <person name="Chinwalla A."/>
            <person name="Mardis E.R."/>
            <person name="Wilson R.K."/>
        </authorList>
    </citation>
    <scope>NUCLEOTIDE SEQUENCE [LARGE SCALE GENOMIC DNA]</scope>
    <source>
        <strain evidence="1 2">ATCC 51873</strain>
    </source>
</reference>
<sequence length="91" mass="10072">MLYYCTLLQEISMSSIHGHEVLNMMIDSGESFSTASLIAAIEQRFGADARFHTCSQQDLTAAQLVDFLASRGKFIPSDNGFNTHSSKICQH</sequence>
<protein>
    <submittedName>
        <fullName evidence="1">Putative metal-binding protein</fullName>
    </submittedName>
</protein>
<dbReference type="EMBL" id="AGCI01000007">
    <property type="protein sequence ID" value="EHM48034.1"/>
    <property type="molecule type" value="Genomic_DNA"/>
</dbReference>
<dbReference type="Proteomes" id="UP000005959">
    <property type="component" value="Unassembled WGS sequence"/>
</dbReference>
<accession>G9Y1D1</accession>
<proteinExistence type="predicted"/>
<evidence type="ECO:0000313" key="2">
    <source>
        <dbReference type="Proteomes" id="UP000005959"/>
    </source>
</evidence>
<organism evidence="1 2">
    <name type="scientific">Hafnia alvei ATCC 51873</name>
    <dbReference type="NCBI Taxonomy" id="1002364"/>
    <lineage>
        <taxon>Bacteria</taxon>
        <taxon>Pseudomonadati</taxon>
        <taxon>Pseudomonadota</taxon>
        <taxon>Gammaproteobacteria</taxon>
        <taxon>Enterobacterales</taxon>
        <taxon>Hafniaceae</taxon>
        <taxon>Hafnia</taxon>
    </lineage>
</organism>
<comment type="caution">
    <text evidence="1">The sequence shown here is derived from an EMBL/GenBank/DDBJ whole genome shotgun (WGS) entry which is preliminary data.</text>
</comment>
<name>G9Y1D1_HAFAL</name>